<sequence length="355" mass="38999">MKLHYSKILLFSLPLNILVSSSSNANNKNKPYIKAHTATTTWRVLSESDPYMPNYDNDVDMKSVKENFDRRTSQRFEEYDERMNEKRQKSKEQRDKNIQKIIHKDKMDKSLAEKVEIGCLRCGCALGGVAASVGIFGTVAVKELTKAAITTATELAKEAVKVGAMAATIKAEGAAAFKSAVIEGIVTKFGVSTESVQGLKSLFTANTYNDVKNIARAINNQYDPSSCLTGGSGSATDNSICTWVMEKYLPAQNIPEMTRGGALSMNDVIETAVKSIVTDAKTVAETAVETATKEFIKASTDAVESTYAICQTAIIASVVALLIIVLVMIILYLVLRYRRKKKMNKKTQYTKLLNQ</sequence>
<keyword evidence="1" id="KW-0472">Membrane</keyword>
<organism evidence="3 4">
    <name type="scientific">Plasmodium falciparum UGT5.1</name>
    <dbReference type="NCBI Taxonomy" id="1237627"/>
    <lineage>
        <taxon>Eukaryota</taxon>
        <taxon>Sar</taxon>
        <taxon>Alveolata</taxon>
        <taxon>Apicomplexa</taxon>
        <taxon>Aconoidasida</taxon>
        <taxon>Haemosporida</taxon>
        <taxon>Plasmodiidae</taxon>
        <taxon>Plasmodium</taxon>
        <taxon>Plasmodium (Laverania)</taxon>
    </lineage>
</organism>
<keyword evidence="2" id="KW-0732">Signal</keyword>
<protein>
    <submittedName>
        <fullName evidence="3">Surface antigen</fullName>
    </submittedName>
</protein>
<dbReference type="AlphaFoldDB" id="W7JUT5"/>
<keyword evidence="1" id="KW-0812">Transmembrane</keyword>
<name>W7JUT5_PLAFA</name>
<accession>W7JUT5</accession>
<proteinExistence type="predicted"/>
<dbReference type="Proteomes" id="UP000030697">
    <property type="component" value="Unassembled WGS sequence"/>
</dbReference>
<evidence type="ECO:0000256" key="2">
    <source>
        <dbReference type="SAM" id="SignalP"/>
    </source>
</evidence>
<dbReference type="CDD" id="cd12087">
    <property type="entry name" value="TM_EGFR-like"/>
    <property type="match status" value="1"/>
</dbReference>
<dbReference type="NCBIfam" id="TIGR01477">
    <property type="entry name" value="RIFIN"/>
    <property type="match status" value="1"/>
</dbReference>
<evidence type="ECO:0000313" key="3">
    <source>
        <dbReference type="EMBL" id="EWC78913.1"/>
    </source>
</evidence>
<evidence type="ECO:0000313" key="4">
    <source>
        <dbReference type="Proteomes" id="UP000030697"/>
    </source>
</evidence>
<evidence type="ECO:0000256" key="1">
    <source>
        <dbReference type="SAM" id="Phobius"/>
    </source>
</evidence>
<dbReference type="InterPro" id="IPR006373">
    <property type="entry name" value="VSA_Rifin"/>
</dbReference>
<feature type="chain" id="PRO_5004894951" evidence="2">
    <location>
        <begin position="26"/>
        <end position="355"/>
    </location>
</feature>
<reference evidence="3 4" key="1">
    <citation type="submission" date="2013-02" db="EMBL/GenBank/DDBJ databases">
        <title>The Genome Sequence of Plasmodium falciparum UGT5.1.</title>
        <authorList>
            <consortium name="The Broad Institute Genome Sequencing Platform"/>
            <consortium name="The Broad Institute Genome Sequencing Center for Infectious Disease"/>
            <person name="Neafsey D."/>
            <person name="Cheeseman I."/>
            <person name="Volkman S."/>
            <person name="Adams J."/>
            <person name="Walker B."/>
            <person name="Young S.K."/>
            <person name="Zeng Q."/>
            <person name="Gargeya S."/>
            <person name="Fitzgerald M."/>
            <person name="Haas B."/>
            <person name="Abouelleil A."/>
            <person name="Alvarado L."/>
            <person name="Arachchi H.M."/>
            <person name="Berlin A.M."/>
            <person name="Chapman S.B."/>
            <person name="Dewar J."/>
            <person name="Goldberg J."/>
            <person name="Griggs A."/>
            <person name="Gujja S."/>
            <person name="Hansen M."/>
            <person name="Howarth C."/>
            <person name="Imamovic A."/>
            <person name="Larimer J."/>
            <person name="McCowan C."/>
            <person name="Murphy C."/>
            <person name="Neiman D."/>
            <person name="Pearson M."/>
            <person name="Priest M."/>
            <person name="Roberts A."/>
            <person name="Saif S."/>
            <person name="Shea T."/>
            <person name="Sisk P."/>
            <person name="Sykes S."/>
            <person name="Wortman J."/>
            <person name="Nusbaum C."/>
            <person name="Birren B."/>
        </authorList>
    </citation>
    <scope>NUCLEOTIDE SEQUENCE [LARGE SCALE GENOMIC DNA]</scope>
    <source>
        <strain evidence="3 4">UGT5.1</strain>
    </source>
</reference>
<keyword evidence="1" id="KW-1133">Transmembrane helix</keyword>
<gene>
    <name evidence="3" type="ORF">C923_00406</name>
</gene>
<dbReference type="Pfam" id="PF02009">
    <property type="entry name" value="RIFIN"/>
    <property type="match status" value="1"/>
</dbReference>
<feature type="signal peptide" evidence="2">
    <location>
        <begin position="1"/>
        <end position="25"/>
    </location>
</feature>
<feature type="transmembrane region" description="Helical" evidence="1">
    <location>
        <begin position="313"/>
        <end position="335"/>
    </location>
</feature>
<dbReference type="EMBL" id="KE124395">
    <property type="protein sequence ID" value="EWC78913.1"/>
    <property type="molecule type" value="Genomic_DNA"/>
</dbReference>
<dbReference type="OrthoDB" id="379111at2759"/>